<dbReference type="Proteomes" id="UP000000305">
    <property type="component" value="Unassembled WGS sequence"/>
</dbReference>
<evidence type="ECO:0000256" key="1">
    <source>
        <dbReference type="SAM" id="Coils"/>
    </source>
</evidence>
<dbReference type="InParanoid" id="E9GRR7"/>
<dbReference type="KEGG" id="dpx:DAPPUDRAFT_321047"/>
<name>E9GRR7_DAPPU</name>
<protein>
    <submittedName>
        <fullName evidence="3">Uncharacterized protein</fullName>
    </submittedName>
</protein>
<keyword evidence="1" id="KW-0175">Coiled coil</keyword>
<gene>
    <name evidence="3" type="ORF">DAPPUDRAFT_321047</name>
</gene>
<sequence length="246" mass="27780">MPIHNIKVCHFNAYNYIDTYDITKRDCGITVDLPHTLNVEATSVSVAVNDTVVTDPADNVVRSCSSDCGVTSCACDDLDDTVRSSDCDCDCDSETSTWEDRASDSDYDVGSSDDCESESKIEDSGTPYTDNEEELLRTANPTKKEIEKQQHILRLQQKILRLNKAKDKIQKRVQELEKSITGIIYPELNLIKKMKAGCTEGDPWNCFMTDQMKNRLQKSKKGCRWNQELFDTALYFMLEVQGPTST</sequence>
<feature type="compositionally biased region" description="Acidic residues" evidence="2">
    <location>
        <begin position="105"/>
        <end position="116"/>
    </location>
</feature>
<reference evidence="3 4" key="1">
    <citation type="journal article" date="2011" name="Science">
        <title>The ecoresponsive genome of Daphnia pulex.</title>
        <authorList>
            <person name="Colbourne J.K."/>
            <person name="Pfrender M.E."/>
            <person name="Gilbert D."/>
            <person name="Thomas W.K."/>
            <person name="Tucker A."/>
            <person name="Oakley T.H."/>
            <person name="Tokishita S."/>
            <person name="Aerts A."/>
            <person name="Arnold G.J."/>
            <person name="Basu M.K."/>
            <person name="Bauer D.J."/>
            <person name="Caceres C.E."/>
            <person name="Carmel L."/>
            <person name="Casola C."/>
            <person name="Choi J.H."/>
            <person name="Detter J.C."/>
            <person name="Dong Q."/>
            <person name="Dusheyko S."/>
            <person name="Eads B.D."/>
            <person name="Frohlich T."/>
            <person name="Geiler-Samerotte K.A."/>
            <person name="Gerlach D."/>
            <person name="Hatcher P."/>
            <person name="Jogdeo S."/>
            <person name="Krijgsveld J."/>
            <person name="Kriventseva E.V."/>
            <person name="Kultz D."/>
            <person name="Laforsch C."/>
            <person name="Lindquist E."/>
            <person name="Lopez J."/>
            <person name="Manak J.R."/>
            <person name="Muller J."/>
            <person name="Pangilinan J."/>
            <person name="Patwardhan R.P."/>
            <person name="Pitluck S."/>
            <person name="Pritham E.J."/>
            <person name="Rechtsteiner A."/>
            <person name="Rho M."/>
            <person name="Rogozin I.B."/>
            <person name="Sakarya O."/>
            <person name="Salamov A."/>
            <person name="Schaack S."/>
            <person name="Shapiro H."/>
            <person name="Shiga Y."/>
            <person name="Skalitzky C."/>
            <person name="Smith Z."/>
            <person name="Souvorov A."/>
            <person name="Sung W."/>
            <person name="Tang Z."/>
            <person name="Tsuchiya D."/>
            <person name="Tu H."/>
            <person name="Vos H."/>
            <person name="Wang M."/>
            <person name="Wolf Y.I."/>
            <person name="Yamagata H."/>
            <person name="Yamada T."/>
            <person name="Ye Y."/>
            <person name="Shaw J.R."/>
            <person name="Andrews J."/>
            <person name="Crease T.J."/>
            <person name="Tang H."/>
            <person name="Lucas S.M."/>
            <person name="Robertson H.M."/>
            <person name="Bork P."/>
            <person name="Koonin E.V."/>
            <person name="Zdobnov E.M."/>
            <person name="Grigoriev I.V."/>
            <person name="Lynch M."/>
            <person name="Boore J.L."/>
        </authorList>
    </citation>
    <scope>NUCLEOTIDE SEQUENCE [LARGE SCALE GENOMIC DNA]</scope>
</reference>
<proteinExistence type="predicted"/>
<accession>E9GRR7</accession>
<dbReference type="HOGENOM" id="CLU_1130078_0_0_1"/>
<feature type="region of interest" description="Disordered" evidence="2">
    <location>
        <begin position="94"/>
        <end position="131"/>
    </location>
</feature>
<keyword evidence="4" id="KW-1185">Reference proteome</keyword>
<dbReference type="AlphaFoldDB" id="E9GRR7"/>
<evidence type="ECO:0000313" key="3">
    <source>
        <dbReference type="EMBL" id="EFX77819.1"/>
    </source>
</evidence>
<feature type="coiled-coil region" evidence="1">
    <location>
        <begin position="152"/>
        <end position="179"/>
    </location>
</feature>
<dbReference type="EMBL" id="GL732560">
    <property type="protein sequence ID" value="EFX77819.1"/>
    <property type="molecule type" value="Genomic_DNA"/>
</dbReference>
<evidence type="ECO:0000313" key="4">
    <source>
        <dbReference type="Proteomes" id="UP000000305"/>
    </source>
</evidence>
<organism evidence="3 4">
    <name type="scientific">Daphnia pulex</name>
    <name type="common">Water flea</name>
    <dbReference type="NCBI Taxonomy" id="6669"/>
    <lineage>
        <taxon>Eukaryota</taxon>
        <taxon>Metazoa</taxon>
        <taxon>Ecdysozoa</taxon>
        <taxon>Arthropoda</taxon>
        <taxon>Crustacea</taxon>
        <taxon>Branchiopoda</taxon>
        <taxon>Diplostraca</taxon>
        <taxon>Cladocera</taxon>
        <taxon>Anomopoda</taxon>
        <taxon>Daphniidae</taxon>
        <taxon>Daphnia</taxon>
    </lineage>
</organism>
<evidence type="ECO:0000256" key="2">
    <source>
        <dbReference type="SAM" id="MobiDB-lite"/>
    </source>
</evidence>